<evidence type="ECO:0000256" key="7">
    <source>
        <dbReference type="ARBA" id="ARBA00023136"/>
    </source>
</evidence>
<feature type="transmembrane region" description="Helical" evidence="9">
    <location>
        <begin position="112"/>
        <end position="129"/>
    </location>
</feature>
<feature type="compositionally biased region" description="Polar residues" evidence="8">
    <location>
        <begin position="212"/>
        <end position="228"/>
    </location>
</feature>
<feature type="transmembrane region" description="Helical" evidence="9">
    <location>
        <begin position="237"/>
        <end position="269"/>
    </location>
</feature>
<dbReference type="RefSeq" id="WP_109008619.1">
    <property type="nucleotide sequence ID" value="NZ_BDUD01000001.1"/>
</dbReference>
<reference evidence="10 11" key="1">
    <citation type="submission" date="2017-06" db="EMBL/GenBank/DDBJ databases">
        <title>Genome sequencing of cyanobaciteial culture collection at National Institute for Environmental Studies (NIES).</title>
        <authorList>
            <person name="Hirose Y."/>
            <person name="Shimura Y."/>
            <person name="Fujisawa T."/>
            <person name="Nakamura Y."/>
            <person name="Kawachi M."/>
        </authorList>
    </citation>
    <scope>NUCLEOTIDE SEQUENCE [LARGE SCALE GENOMIC DNA]</scope>
    <source>
        <strain evidence="10 11">NIES-4072</strain>
    </source>
</reference>
<feature type="transmembrane region" description="Helical" evidence="9">
    <location>
        <begin position="482"/>
        <end position="504"/>
    </location>
</feature>
<protein>
    <submittedName>
        <fullName evidence="10">Glycosyl transferase family protein</fullName>
    </submittedName>
</protein>
<dbReference type="GO" id="GO:0016763">
    <property type="term" value="F:pentosyltransferase activity"/>
    <property type="evidence" value="ECO:0007669"/>
    <property type="project" value="TreeGrafter"/>
</dbReference>
<feature type="transmembrane region" description="Helical" evidence="9">
    <location>
        <begin position="372"/>
        <end position="392"/>
    </location>
</feature>
<accession>A0A2R5FIT4</accession>
<keyword evidence="4 10" id="KW-0808">Transferase</keyword>
<dbReference type="PANTHER" id="PTHR33908">
    <property type="entry name" value="MANNOSYLTRANSFERASE YKCB-RELATED"/>
    <property type="match status" value="1"/>
</dbReference>
<evidence type="ECO:0000256" key="1">
    <source>
        <dbReference type="ARBA" id="ARBA00004651"/>
    </source>
</evidence>
<dbReference type="GO" id="GO:0005886">
    <property type="term" value="C:plasma membrane"/>
    <property type="evidence" value="ECO:0007669"/>
    <property type="project" value="UniProtKB-SubCell"/>
</dbReference>
<keyword evidence="7 9" id="KW-0472">Membrane</keyword>
<evidence type="ECO:0000256" key="3">
    <source>
        <dbReference type="ARBA" id="ARBA00022676"/>
    </source>
</evidence>
<feature type="transmembrane region" description="Helical" evidence="9">
    <location>
        <begin position="398"/>
        <end position="418"/>
    </location>
</feature>
<proteinExistence type="predicted"/>
<keyword evidence="6 9" id="KW-1133">Transmembrane helix</keyword>
<evidence type="ECO:0000256" key="4">
    <source>
        <dbReference type="ARBA" id="ARBA00022679"/>
    </source>
</evidence>
<dbReference type="PANTHER" id="PTHR33908:SF3">
    <property type="entry name" value="UNDECAPRENYL PHOSPHATE-ALPHA-4-AMINO-4-DEOXY-L-ARABINOSE ARABINOSYL TRANSFERASE"/>
    <property type="match status" value="1"/>
</dbReference>
<dbReference type="AlphaFoldDB" id="A0A2R5FIT4"/>
<evidence type="ECO:0000313" key="11">
    <source>
        <dbReference type="Proteomes" id="UP000245124"/>
    </source>
</evidence>
<keyword evidence="2" id="KW-1003">Cell membrane</keyword>
<keyword evidence="5 9" id="KW-0812">Transmembrane</keyword>
<dbReference type="GO" id="GO:0009103">
    <property type="term" value="P:lipopolysaccharide biosynthetic process"/>
    <property type="evidence" value="ECO:0007669"/>
    <property type="project" value="UniProtKB-ARBA"/>
</dbReference>
<dbReference type="EMBL" id="BDUD01000001">
    <property type="protein sequence ID" value="GBG18646.1"/>
    <property type="molecule type" value="Genomic_DNA"/>
</dbReference>
<feature type="transmembrane region" description="Helical" evidence="9">
    <location>
        <begin position="439"/>
        <end position="462"/>
    </location>
</feature>
<dbReference type="OrthoDB" id="9775035at2"/>
<name>A0A2R5FIT4_NOSCO</name>
<feature type="transmembrane region" description="Helical" evidence="9">
    <location>
        <begin position="511"/>
        <end position="534"/>
    </location>
</feature>
<evidence type="ECO:0000256" key="2">
    <source>
        <dbReference type="ARBA" id="ARBA00022475"/>
    </source>
</evidence>
<feature type="transmembrane region" description="Helical" evidence="9">
    <location>
        <begin position="21"/>
        <end position="41"/>
    </location>
</feature>
<organism evidence="10 11">
    <name type="scientific">Nostoc commune NIES-4072</name>
    <dbReference type="NCBI Taxonomy" id="2005467"/>
    <lineage>
        <taxon>Bacteria</taxon>
        <taxon>Bacillati</taxon>
        <taxon>Cyanobacteriota</taxon>
        <taxon>Cyanophyceae</taxon>
        <taxon>Nostocales</taxon>
        <taxon>Nostocaceae</taxon>
        <taxon>Nostoc</taxon>
    </lineage>
</organism>
<dbReference type="InterPro" id="IPR050297">
    <property type="entry name" value="LipidA_mod_glycosyltrf_83"/>
</dbReference>
<feature type="region of interest" description="Disordered" evidence="8">
    <location>
        <begin position="201"/>
        <end position="228"/>
    </location>
</feature>
<keyword evidence="3" id="KW-0328">Glycosyltransferase</keyword>
<comment type="subcellular location">
    <subcellularLocation>
        <location evidence="1">Cell membrane</location>
        <topology evidence="1">Multi-pass membrane protein</topology>
    </subcellularLocation>
</comment>
<sequence length="649" mass="73278">MSMKLSVKHTVDQWFNKIVKNPALGVTVSILWLILINWIAFGWNLGNIGLIDETEPLFAEASRQMFVTGDWITPFFNGDTRFDKPALIYWCQAIAYAIIGVNEWAVRLPSAIAAFALICLAFYTIQWYFAKQDELEQVSRPNRRYKTSFIAAALMALNPETIIWARTGVSDMLLTGCMASALLCFFLGYAGKGGTGGWGLGTKGSGQRSGEEFSQSLTPNHQSQSEATSPFPNKWYLAFYVLIAGAILTKGPVGIVVPGLIVAVFLLYVGKFREVLREMRLLVGMLIILGLSVPWYALVIWRNGWNYINAFFGYHNLERFTEVVNGHSAPWYFYFLVVLLGFAPYSVYLPLSIVRLKFWQRSHWRSLERFQQFGLFAWLWFASIFGFFTVAVTKLPSYVLPLMPAAAILVALLWSDFFQDTEARQTIPVSSPTPPISPSFLQVSGWVNVVFLSFLSIALFNITHILGTDPAISNFHEQIQRTGLPVIAGVMWLVCAVLVAGLLLNRQWNQVIAINLIGFVAFLIFVLTPASFFIDRERQLPLRELSAVILQAKEPNEELIMLGFKKPSVVFYSHIHVNYLRFPQEAIEHIKNQAAKGLKPASVLLLAEQKKFLQMDLQPDDYKNLSTKGAYNLVRVPFKKNKTEKIDIS</sequence>
<feature type="transmembrane region" description="Helical" evidence="9">
    <location>
        <begin position="281"/>
        <end position="301"/>
    </location>
</feature>
<comment type="caution">
    <text evidence="10">The sequence shown here is derived from an EMBL/GenBank/DDBJ whole genome shotgun (WGS) entry which is preliminary data.</text>
</comment>
<evidence type="ECO:0000313" key="10">
    <source>
        <dbReference type="EMBL" id="GBG18646.1"/>
    </source>
</evidence>
<evidence type="ECO:0000256" key="9">
    <source>
        <dbReference type="SAM" id="Phobius"/>
    </source>
</evidence>
<evidence type="ECO:0000256" key="5">
    <source>
        <dbReference type="ARBA" id="ARBA00022692"/>
    </source>
</evidence>
<evidence type="ECO:0000256" key="8">
    <source>
        <dbReference type="SAM" id="MobiDB-lite"/>
    </source>
</evidence>
<gene>
    <name evidence="10" type="ORF">NIES4072_23110</name>
</gene>
<feature type="transmembrane region" description="Helical" evidence="9">
    <location>
        <begin position="331"/>
        <end position="351"/>
    </location>
</feature>
<keyword evidence="11" id="KW-1185">Reference proteome</keyword>
<feature type="transmembrane region" description="Helical" evidence="9">
    <location>
        <begin position="172"/>
        <end position="190"/>
    </location>
</feature>
<evidence type="ECO:0000256" key="6">
    <source>
        <dbReference type="ARBA" id="ARBA00022989"/>
    </source>
</evidence>
<dbReference type="Proteomes" id="UP000245124">
    <property type="component" value="Unassembled WGS sequence"/>
</dbReference>
<dbReference type="GO" id="GO:0010041">
    <property type="term" value="P:response to iron(III) ion"/>
    <property type="evidence" value="ECO:0007669"/>
    <property type="project" value="TreeGrafter"/>
</dbReference>